<organism evidence="2 3">
    <name type="scientific">Coccomyxa viridis</name>
    <dbReference type="NCBI Taxonomy" id="1274662"/>
    <lineage>
        <taxon>Eukaryota</taxon>
        <taxon>Viridiplantae</taxon>
        <taxon>Chlorophyta</taxon>
        <taxon>core chlorophytes</taxon>
        <taxon>Trebouxiophyceae</taxon>
        <taxon>Trebouxiophyceae incertae sedis</taxon>
        <taxon>Coccomyxaceae</taxon>
        <taxon>Coccomyxa</taxon>
    </lineage>
</organism>
<feature type="compositionally biased region" description="Polar residues" evidence="1">
    <location>
        <begin position="82"/>
        <end position="92"/>
    </location>
</feature>
<reference evidence="2 3" key="1">
    <citation type="submission" date="2024-06" db="EMBL/GenBank/DDBJ databases">
        <authorList>
            <person name="Kraege A."/>
            <person name="Thomma B."/>
        </authorList>
    </citation>
    <scope>NUCLEOTIDE SEQUENCE [LARGE SCALE GENOMIC DNA]</scope>
</reference>
<gene>
    <name evidence="2" type="primary">g5569</name>
    <name evidence="2" type="ORF">VP750_LOCUS4766</name>
</gene>
<feature type="region of interest" description="Disordered" evidence="1">
    <location>
        <begin position="142"/>
        <end position="168"/>
    </location>
</feature>
<dbReference type="EMBL" id="CAXHTA020000008">
    <property type="protein sequence ID" value="CAL5223107.1"/>
    <property type="molecule type" value="Genomic_DNA"/>
</dbReference>
<protein>
    <submittedName>
        <fullName evidence="2">G5569 protein</fullName>
    </submittedName>
</protein>
<proteinExistence type="predicted"/>
<keyword evidence="3" id="KW-1185">Reference proteome</keyword>
<evidence type="ECO:0000313" key="2">
    <source>
        <dbReference type="EMBL" id="CAL5223107.1"/>
    </source>
</evidence>
<evidence type="ECO:0000256" key="1">
    <source>
        <dbReference type="SAM" id="MobiDB-lite"/>
    </source>
</evidence>
<sequence length="168" mass="18067">MPNVQQEESAPKQEAPAAHAQTPATQEEGPWQEVKSSRRRPSSQHTASELGAHKAAKQSRDAPDQDDPPPPPPQPLRLQVAEQKQGQAQLPTHGTMHTDPRFTISSYEQAAKGGRPEEGDAADDDDDLCVVCWESAPARAVPETSWRQGASVPCAAPRSRAPPKSGSE</sequence>
<dbReference type="Proteomes" id="UP001497392">
    <property type="component" value="Unassembled WGS sequence"/>
</dbReference>
<comment type="caution">
    <text evidence="2">The sequence shown here is derived from an EMBL/GenBank/DDBJ whole genome shotgun (WGS) entry which is preliminary data.</text>
</comment>
<feature type="region of interest" description="Disordered" evidence="1">
    <location>
        <begin position="1"/>
        <end position="124"/>
    </location>
</feature>
<feature type="compositionally biased region" description="Low complexity" evidence="1">
    <location>
        <begin position="13"/>
        <end position="28"/>
    </location>
</feature>
<accession>A0ABP1FZU1</accession>
<name>A0ABP1FZU1_9CHLO</name>
<evidence type="ECO:0000313" key="3">
    <source>
        <dbReference type="Proteomes" id="UP001497392"/>
    </source>
</evidence>